<dbReference type="Pfam" id="PF00535">
    <property type="entry name" value="Glycos_transf_2"/>
    <property type="match status" value="1"/>
</dbReference>
<dbReference type="CDD" id="cd00761">
    <property type="entry name" value="Glyco_tranf_GTA_type"/>
    <property type="match status" value="1"/>
</dbReference>
<evidence type="ECO:0000259" key="1">
    <source>
        <dbReference type="Pfam" id="PF00535"/>
    </source>
</evidence>
<dbReference type="SUPFAM" id="SSF53448">
    <property type="entry name" value="Nucleotide-diphospho-sugar transferases"/>
    <property type="match status" value="1"/>
</dbReference>
<dbReference type="EMBL" id="SNXI01000002">
    <property type="protein sequence ID" value="TDP40247.1"/>
    <property type="molecule type" value="Genomic_DNA"/>
</dbReference>
<dbReference type="Proteomes" id="UP000295531">
    <property type="component" value="Unassembled WGS sequence"/>
</dbReference>
<evidence type="ECO:0000313" key="2">
    <source>
        <dbReference type="EMBL" id="TDP40247.1"/>
    </source>
</evidence>
<dbReference type="InterPro" id="IPR001173">
    <property type="entry name" value="Glyco_trans_2-like"/>
</dbReference>
<keyword evidence="2" id="KW-0808">Transferase</keyword>
<dbReference type="RefSeq" id="WP_133538708.1">
    <property type="nucleotide sequence ID" value="NZ_SNXI01000002.1"/>
</dbReference>
<accession>A0A4R6PSY4</accession>
<gene>
    <name evidence="2" type="ORF">DEU29_102147</name>
</gene>
<dbReference type="InterPro" id="IPR050834">
    <property type="entry name" value="Glycosyltransf_2"/>
</dbReference>
<dbReference type="InterPro" id="IPR029044">
    <property type="entry name" value="Nucleotide-diphossugar_trans"/>
</dbReference>
<comment type="caution">
    <text evidence="2">The sequence shown here is derived from an EMBL/GenBank/DDBJ whole genome shotgun (WGS) entry which is preliminary data.</text>
</comment>
<feature type="domain" description="Glycosyltransferase 2-like" evidence="1">
    <location>
        <begin position="7"/>
        <end position="143"/>
    </location>
</feature>
<proteinExistence type="predicted"/>
<organism evidence="2 3">
    <name type="scientific">Idiomarina aquatica</name>
    <dbReference type="NCBI Taxonomy" id="1327752"/>
    <lineage>
        <taxon>Bacteria</taxon>
        <taxon>Pseudomonadati</taxon>
        <taxon>Pseudomonadota</taxon>
        <taxon>Gammaproteobacteria</taxon>
        <taxon>Alteromonadales</taxon>
        <taxon>Idiomarinaceae</taxon>
        <taxon>Idiomarina</taxon>
    </lineage>
</organism>
<reference evidence="2 3" key="1">
    <citation type="submission" date="2019-03" db="EMBL/GenBank/DDBJ databases">
        <title>Freshwater and sediment microbial communities from various areas in North America, analyzing microbe dynamics in response to fracking.</title>
        <authorList>
            <person name="Lamendella R."/>
        </authorList>
    </citation>
    <scope>NUCLEOTIDE SEQUENCE [LARGE SCALE GENOMIC DNA]</scope>
    <source>
        <strain evidence="2 3">18_TX</strain>
    </source>
</reference>
<protein>
    <submittedName>
        <fullName evidence="2">Glycosyltransferase involved in cell wall biosynthesis</fullName>
    </submittedName>
</protein>
<sequence>MTQPLVTVYIATHNRPQMLHRALQSVFAQSYPNIEIIVADDGSAPPAADTLAKTLTDEQRAKIKIVRNETPQGACHARNLALAAADGEFITGLDDDDAFAPQRVEELLDAFIDNEKKQPLACVAACITEVTAEGQITRQFDHGRITLNMMRHYNFIGNQVFTRTDYLRRVDGFDPEMPAMQDYDTWLRLMERFGPAIKLKSASYLWYTDHEQGRITKSTAKRARAFDIFLQKHRHTMSKNQLNSMRIIELKMKGQSLTGFEAVRRVNRYNYRSVVALLLQQYFGGLKRALGKIRYKG</sequence>
<dbReference type="OrthoDB" id="396512at2"/>
<dbReference type="PANTHER" id="PTHR43685">
    <property type="entry name" value="GLYCOSYLTRANSFERASE"/>
    <property type="match status" value="1"/>
</dbReference>
<dbReference type="GO" id="GO:0016740">
    <property type="term" value="F:transferase activity"/>
    <property type="evidence" value="ECO:0007669"/>
    <property type="project" value="UniProtKB-KW"/>
</dbReference>
<evidence type="ECO:0000313" key="3">
    <source>
        <dbReference type="Proteomes" id="UP000295531"/>
    </source>
</evidence>
<dbReference type="Gene3D" id="3.90.550.10">
    <property type="entry name" value="Spore Coat Polysaccharide Biosynthesis Protein SpsA, Chain A"/>
    <property type="match status" value="1"/>
</dbReference>
<name>A0A4R6PSY4_9GAMM</name>
<dbReference type="PANTHER" id="PTHR43685:SF2">
    <property type="entry name" value="GLYCOSYLTRANSFERASE 2-LIKE DOMAIN-CONTAINING PROTEIN"/>
    <property type="match status" value="1"/>
</dbReference>
<dbReference type="AlphaFoldDB" id="A0A4R6PSY4"/>
<keyword evidence="3" id="KW-1185">Reference proteome</keyword>